<dbReference type="InterPro" id="IPR008983">
    <property type="entry name" value="Tumour_necrosis_fac-like_dom"/>
</dbReference>
<dbReference type="Proteomes" id="UP000789390">
    <property type="component" value="Unassembled WGS sequence"/>
</dbReference>
<evidence type="ECO:0000259" key="5">
    <source>
        <dbReference type="PROSITE" id="PS50871"/>
    </source>
</evidence>
<evidence type="ECO:0000256" key="4">
    <source>
        <dbReference type="SAM" id="SignalP"/>
    </source>
</evidence>
<sequence length="299" mass="33546">MKNLFVIVLFVMTCVVSAQRHWIYYDRYHSNPYYLTPPEREMGDGRTLHKSDRMFHHSFISGFILKSQASRIEQLEIAMESLKKCACISDAPAVTATPISKMPYNCGDLQQMGHASSGLYSILGAKQIETVYCDFTKPINAQGFETRIGFLDVKSVPTQFYVQKHTRFSTMDAPIPFEVEVANTGRAMDLVSGKFTAPVKGTYFFTFTGHASFPSSFTTVENLGVDLYLNGNQIGSAEVGEFHSANNQLTPLTIQSTLNLQAGDQLWLQIGKLSNGVELYDDRRHLTHFSGFLLEEDFS</sequence>
<evidence type="ECO:0000256" key="3">
    <source>
        <dbReference type="ARBA" id="ARBA00022729"/>
    </source>
</evidence>
<feature type="chain" id="PRO_5035144354" description="C1q domain-containing protein" evidence="4">
    <location>
        <begin position="19"/>
        <end position="299"/>
    </location>
</feature>
<comment type="subcellular location">
    <subcellularLocation>
        <location evidence="1">Secreted</location>
    </subcellularLocation>
</comment>
<keyword evidence="7" id="KW-1185">Reference proteome</keyword>
<keyword evidence="2" id="KW-0964">Secreted</keyword>
<evidence type="ECO:0000256" key="2">
    <source>
        <dbReference type="ARBA" id="ARBA00022525"/>
    </source>
</evidence>
<dbReference type="PANTHER" id="PTHR22923:SF62">
    <property type="entry name" value="CVP18"/>
    <property type="match status" value="1"/>
</dbReference>
<comment type="caution">
    <text evidence="6">The sequence shown here is derived from an EMBL/GenBank/DDBJ whole genome shotgun (WGS) entry which is preliminary data.</text>
</comment>
<evidence type="ECO:0000313" key="7">
    <source>
        <dbReference type="Proteomes" id="UP000789390"/>
    </source>
</evidence>
<proteinExistence type="predicted"/>
<dbReference type="EMBL" id="CAKKLH010000278">
    <property type="protein sequence ID" value="CAH0107758.1"/>
    <property type="molecule type" value="Genomic_DNA"/>
</dbReference>
<dbReference type="AlphaFoldDB" id="A0A8J2RT42"/>
<dbReference type="PANTHER" id="PTHR22923">
    <property type="entry name" value="CEREBELLIN-RELATED"/>
    <property type="match status" value="1"/>
</dbReference>
<evidence type="ECO:0000313" key="6">
    <source>
        <dbReference type="EMBL" id="CAH0107758.1"/>
    </source>
</evidence>
<feature type="domain" description="C1q" evidence="5">
    <location>
        <begin position="153"/>
        <end position="299"/>
    </location>
</feature>
<accession>A0A8J2RT42</accession>
<name>A0A8J2RT42_9CRUS</name>
<dbReference type="Gene3D" id="2.60.120.40">
    <property type="match status" value="1"/>
</dbReference>
<keyword evidence="3 4" id="KW-0732">Signal</keyword>
<gene>
    <name evidence="6" type="ORF">DGAL_LOCUS11091</name>
</gene>
<dbReference type="InterPro" id="IPR050822">
    <property type="entry name" value="Cerebellin_Synaptic_Org"/>
</dbReference>
<dbReference type="PROSITE" id="PS50871">
    <property type="entry name" value="C1Q"/>
    <property type="match status" value="1"/>
</dbReference>
<feature type="signal peptide" evidence="4">
    <location>
        <begin position="1"/>
        <end position="18"/>
    </location>
</feature>
<organism evidence="6 7">
    <name type="scientific">Daphnia galeata</name>
    <dbReference type="NCBI Taxonomy" id="27404"/>
    <lineage>
        <taxon>Eukaryota</taxon>
        <taxon>Metazoa</taxon>
        <taxon>Ecdysozoa</taxon>
        <taxon>Arthropoda</taxon>
        <taxon>Crustacea</taxon>
        <taxon>Branchiopoda</taxon>
        <taxon>Diplostraca</taxon>
        <taxon>Cladocera</taxon>
        <taxon>Anomopoda</taxon>
        <taxon>Daphniidae</taxon>
        <taxon>Daphnia</taxon>
    </lineage>
</organism>
<dbReference type="SMART" id="SM00110">
    <property type="entry name" value="C1Q"/>
    <property type="match status" value="1"/>
</dbReference>
<reference evidence="6" key="1">
    <citation type="submission" date="2021-11" db="EMBL/GenBank/DDBJ databases">
        <authorList>
            <person name="Schell T."/>
        </authorList>
    </citation>
    <scope>NUCLEOTIDE SEQUENCE</scope>
    <source>
        <strain evidence="6">M5</strain>
    </source>
</reference>
<dbReference type="SUPFAM" id="SSF49842">
    <property type="entry name" value="TNF-like"/>
    <property type="match status" value="1"/>
</dbReference>
<protein>
    <recommendedName>
        <fullName evidence="5">C1q domain-containing protein</fullName>
    </recommendedName>
</protein>
<dbReference type="InterPro" id="IPR001073">
    <property type="entry name" value="C1q_dom"/>
</dbReference>
<evidence type="ECO:0000256" key="1">
    <source>
        <dbReference type="ARBA" id="ARBA00004613"/>
    </source>
</evidence>
<dbReference type="Pfam" id="PF00386">
    <property type="entry name" value="C1q"/>
    <property type="match status" value="1"/>
</dbReference>
<dbReference type="GO" id="GO:0005615">
    <property type="term" value="C:extracellular space"/>
    <property type="evidence" value="ECO:0007669"/>
    <property type="project" value="TreeGrafter"/>
</dbReference>
<dbReference type="OrthoDB" id="6338170at2759"/>